<dbReference type="EMBL" id="CAJJDN010000057">
    <property type="protein sequence ID" value="CAD8091542.1"/>
    <property type="molecule type" value="Genomic_DNA"/>
</dbReference>
<comment type="caution">
    <text evidence="2">The sequence shown here is derived from an EMBL/GenBank/DDBJ whole genome shotgun (WGS) entry which is preliminary data.</text>
</comment>
<name>A0A8S1NHI6_9CILI</name>
<accession>A0A8S1NHI6</accession>
<evidence type="ECO:0000313" key="2">
    <source>
        <dbReference type="EMBL" id="CAD8091542.1"/>
    </source>
</evidence>
<keyword evidence="3" id="KW-1185">Reference proteome</keyword>
<protein>
    <submittedName>
        <fullName evidence="2">Uncharacterized protein</fullName>
    </submittedName>
</protein>
<dbReference type="Proteomes" id="UP000692954">
    <property type="component" value="Unassembled WGS sequence"/>
</dbReference>
<evidence type="ECO:0000313" key="3">
    <source>
        <dbReference type="Proteomes" id="UP000692954"/>
    </source>
</evidence>
<dbReference type="OrthoDB" id="305036at2759"/>
<feature type="region of interest" description="Disordered" evidence="1">
    <location>
        <begin position="1063"/>
        <end position="1085"/>
    </location>
</feature>
<organism evidence="2 3">
    <name type="scientific">Paramecium sonneborni</name>
    <dbReference type="NCBI Taxonomy" id="65129"/>
    <lineage>
        <taxon>Eukaryota</taxon>
        <taxon>Sar</taxon>
        <taxon>Alveolata</taxon>
        <taxon>Ciliophora</taxon>
        <taxon>Intramacronucleata</taxon>
        <taxon>Oligohymenophorea</taxon>
        <taxon>Peniculida</taxon>
        <taxon>Parameciidae</taxon>
        <taxon>Paramecium</taxon>
    </lineage>
</organism>
<proteinExistence type="predicted"/>
<sequence>MNKMIAFGFSTCESLIHKLCSIDDPNNLIQIYQQNKEQFKSEHIVQSLRIIGKHSSEINSDKQFSEITCQLNNIITTLTKQDAVDVLLSLRKCRQNRVPTNITLQTQSHLFSRIQQMCDNQMFSFRNMCSIYHNFSILNHYHENLVKSISEQMLSPTQTSPFIIIQLLNTLVIRINHCNISKHDQIILTKAMQFVEFNLQNFDLEQECQLLQVCAKVQFQNLPPKFQLPKQIYRIESSILIAINSLTEHQLIRILEAYEYLPKYFDFQLLKFLKEKIRASFQGRAQRIHDIFLIDIAEKMINLSHKFNFEIIRSVIIEISGRIQKKIIDFQQIDQLIPALMKYKKIDQFIIAVQQIENKSIMIQKFLFFNGIDTKEFIEDFIKKNKVKSIPLNIATTYAIFCNRDQKENLDQFLGICKEQIQNQPLQALRTFQEIELNYYLKYQLQEEAYLKLIEQVKQQQYDFLKIFKDLIVGCCTKKCKNALSQLYDQLSSQIHPKQLLSRLQAQKVSSLDYESFSALSQILLKDPSKIPIQKFVDYLTLNQKQLQDLIKSDYIQQATKILVVGYQAQPEQKLFPIVNFVIRFEINGYYSEYMRVLLKKTAQIFKTRCPSSPYPDPLFVNLLMNYNLLSPEEAIIQLNNEYIKENTKFLLYGIIQSQKDVPQNILEECNQIKKGLLKEMQTSNQFQPVYNLITLGNLTPEEVQIIKITFEKLLTYIISTNQYFQLIMQTKNASILRELASYFHQFSPKLGIDRTIQAVKKFAKFQIKTQTVYNALVDSYGYFFFGVVNEQRIQILEILALAKIKQYDIFKRTLERIKQFASSYKIYYDDIIEMVINLGFIEKEIVDLINQIIDKNQISSQVALKLMQYQILTNQPIQDIEIHVPSLDEIKNKDNYRTALIYEILLRKYPDSVITKAHEIFLNDDKFQKIRLNLASPTKKSYYIHEFCLQYLQLLGIEVQLNKNIDGINVELYIPSIQTSLFIVSTVQLNFDLISLNGVGILEKVLLETVTKKVIVVNFKQFYNLDTHWDRANYLMHLGIPIKVDFNQVDFSSIVDTDLKDKKGQKTKTNQKNQLEKKDQDEDQ</sequence>
<reference evidence="2" key="1">
    <citation type="submission" date="2021-01" db="EMBL/GenBank/DDBJ databases">
        <authorList>
            <consortium name="Genoscope - CEA"/>
            <person name="William W."/>
        </authorList>
    </citation>
    <scope>NUCLEOTIDE SEQUENCE</scope>
</reference>
<dbReference type="AlphaFoldDB" id="A0A8S1NHI6"/>
<gene>
    <name evidence="2" type="ORF">PSON_ATCC_30995.1.T0570324</name>
</gene>
<evidence type="ECO:0000256" key="1">
    <source>
        <dbReference type="SAM" id="MobiDB-lite"/>
    </source>
</evidence>
<feature type="compositionally biased region" description="Basic and acidic residues" evidence="1">
    <location>
        <begin position="1075"/>
        <end position="1085"/>
    </location>
</feature>